<accession>A0A9W4T574</accession>
<proteinExistence type="predicted"/>
<sequence>SSEKELYDPHGQRVPSPAHPEMTGIPPREGGQTKIQIIQQQVDSTKGEIQKTIQEIAGRGKKLEELEEQTAMLSDSATKFKAQSTKVRKTMWWKNTKMTIIITVTILLILAAIIRQDLAEFPNGKGIDKSQ</sequence>
<name>A0A9W4T574_9GLOM</name>
<dbReference type="GO" id="GO:0016020">
    <property type="term" value="C:membrane"/>
    <property type="evidence" value="ECO:0007669"/>
    <property type="project" value="InterPro"/>
</dbReference>
<feature type="region of interest" description="Disordered" evidence="3">
    <location>
        <begin position="1"/>
        <end position="32"/>
    </location>
</feature>
<comment type="caution">
    <text evidence="6">The sequence shown here is derived from an EMBL/GenBank/DDBJ whole genome shotgun (WGS) entry which is preliminary data.</text>
</comment>
<dbReference type="Pfam" id="PF00957">
    <property type="entry name" value="Synaptobrevin"/>
    <property type="match status" value="1"/>
</dbReference>
<dbReference type="EMBL" id="CAMKVN010006880">
    <property type="protein sequence ID" value="CAI2190834.1"/>
    <property type="molecule type" value="Genomic_DNA"/>
</dbReference>
<keyword evidence="7" id="KW-1185">Reference proteome</keyword>
<dbReference type="InterPro" id="IPR042855">
    <property type="entry name" value="V_SNARE_CC"/>
</dbReference>
<feature type="domain" description="V-SNARE coiled-coil homology" evidence="5">
    <location>
        <begin position="34"/>
        <end position="94"/>
    </location>
</feature>
<dbReference type="AlphaFoldDB" id="A0A9W4T574"/>
<evidence type="ECO:0000256" key="2">
    <source>
        <dbReference type="SAM" id="Coils"/>
    </source>
</evidence>
<gene>
    <name evidence="6" type="ORF">FWILDA_LOCUS14773</name>
</gene>
<keyword evidence="1 2" id="KW-0175">Coiled coil</keyword>
<organism evidence="6 7">
    <name type="scientific">Funneliformis geosporum</name>
    <dbReference type="NCBI Taxonomy" id="1117311"/>
    <lineage>
        <taxon>Eukaryota</taxon>
        <taxon>Fungi</taxon>
        <taxon>Fungi incertae sedis</taxon>
        <taxon>Mucoromycota</taxon>
        <taxon>Glomeromycotina</taxon>
        <taxon>Glomeromycetes</taxon>
        <taxon>Glomerales</taxon>
        <taxon>Glomeraceae</taxon>
        <taxon>Funneliformis</taxon>
    </lineage>
</organism>
<evidence type="ECO:0000313" key="6">
    <source>
        <dbReference type="EMBL" id="CAI2190834.1"/>
    </source>
</evidence>
<dbReference type="PANTHER" id="PTHR45701">
    <property type="entry name" value="SYNAPTOBREVIN FAMILY MEMBER"/>
    <property type="match status" value="1"/>
</dbReference>
<dbReference type="OrthoDB" id="190375at2759"/>
<feature type="non-terminal residue" evidence="6">
    <location>
        <position position="1"/>
    </location>
</feature>
<evidence type="ECO:0000259" key="5">
    <source>
        <dbReference type="PROSITE" id="PS50892"/>
    </source>
</evidence>
<reference evidence="6" key="1">
    <citation type="submission" date="2022-08" db="EMBL/GenBank/DDBJ databases">
        <authorList>
            <person name="Kallberg Y."/>
            <person name="Tangrot J."/>
            <person name="Rosling A."/>
        </authorList>
    </citation>
    <scope>NUCLEOTIDE SEQUENCE</scope>
    <source>
        <strain evidence="6">Wild A</strain>
    </source>
</reference>
<dbReference type="InterPro" id="IPR016444">
    <property type="entry name" value="Synaptobrevin/VAMP"/>
</dbReference>
<feature type="compositionally biased region" description="Basic and acidic residues" evidence="3">
    <location>
        <begin position="1"/>
        <end position="11"/>
    </location>
</feature>
<dbReference type="InterPro" id="IPR001388">
    <property type="entry name" value="Synaptobrevin-like"/>
</dbReference>
<dbReference type="PRINTS" id="PR00219">
    <property type="entry name" value="SYNAPTOBREVN"/>
</dbReference>
<feature type="coiled-coil region" evidence="2">
    <location>
        <begin position="35"/>
        <end position="83"/>
    </location>
</feature>
<dbReference type="Proteomes" id="UP001153678">
    <property type="component" value="Unassembled WGS sequence"/>
</dbReference>
<dbReference type="SUPFAM" id="SSF58038">
    <property type="entry name" value="SNARE fusion complex"/>
    <property type="match status" value="1"/>
</dbReference>
<protein>
    <submittedName>
        <fullName evidence="6">8061_t:CDS:1</fullName>
    </submittedName>
</protein>
<evidence type="ECO:0000256" key="3">
    <source>
        <dbReference type="SAM" id="MobiDB-lite"/>
    </source>
</evidence>
<keyword evidence="4" id="KW-0812">Transmembrane</keyword>
<keyword evidence="4" id="KW-0472">Membrane</keyword>
<evidence type="ECO:0000313" key="7">
    <source>
        <dbReference type="Proteomes" id="UP001153678"/>
    </source>
</evidence>
<keyword evidence="4" id="KW-1133">Transmembrane helix</keyword>
<evidence type="ECO:0000256" key="4">
    <source>
        <dbReference type="SAM" id="Phobius"/>
    </source>
</evidence>
<feature type="transmembrane region" description="Helical" evidence="4">
    <location>
        <begin position="98"/>
        <end position="114"/>
    </location>
</feature>
<dbReference type="PROSITE" id="PS50892">
    <property type="entry name" value="V_SNARE"/>
    <property type="match status" value="1"/>
</dbReference>
<dbReference type="GO" id="GO:0016192">
    <property type="term" value="P:vesicle-mediated transport"/>
    <property type="evidence" value="ECO:0007669"/>
    <property type="project" value="InterPro"/>
</dbReference>
<evidence type="ECO:0000256" key="1">
    <source>
        <dbReference type="PROSITE-ProRule" id="PRU00290"/>
    </source>
</evidence>
<dbReference type="Gene3D" id="1.20.5.110">
    <property type="match status" value="1"/>
</dbReference>